<protein>
    <submittedName>
        <fullName evidence="6">YebC-like protein</fullName>
    </submittedName>
</protein>
<organism evidence="6 7">
    <name type="scientific">Aureobasidium melanogenum (strain CBS 110374)</name>
    <name type="common">Aureobasidium pullulans var. melanogenum</name>
    <dbReference type="NCBI Taxonomy" id="1043003"/>
    <lineage>
        <taxon>Eukaryota</taxon>
        <taxon>Fungi</taxon>
        <taxon>Dikarya</taxon>
        <taxon>Ascomycota</taxon>
        <taxon>Pezizomycotina</taxon>
        <taxon>Dothideomycetes</taxon>
        <taxon>Dothideomycetidae</taxon>
        <taxon>Dothideales</taxon>
        <taxon>Saccotheciaceae</taxon>
        <taxon>Aureobasidium</taxon>
    </lineage>
</organism>
<dbReference type="Proteomes" id="UP000030672">
    <property type="component" value="Unassembled WGS sequence"/>
</dbReference>
<evidence type="ECO:0000256" key="2">
    <source>
        <dbReference type="ARBA" id="ARBA00008724"/>
    </source>
</evidence>
<feature type="domain" description="TACO1/YebC-like second and third" evidence="4">
    <location>
        <begin position="118"/>
        <end position="276"/>
    </location>
</feature>
<dbReference type="AlphaFoldDB" id="A0A074VJ16"/>
<evidence type="ECO:0000256" key="3">
    <source>
        <dbReference type="SAM" id="MobiDB-lite"/>
    </source>
</evidence>
<dbReference type="InterPro" id="IPR048300">
    <property type="entry name" value="TACO1_YebC-like_2nd/3rd_dom"/>
</dbReference>
<feature type="compositionally biased region" description="Polar residues" evidence="3">
    <location>
        <begin position="29"/>
        <end position="39"/>
    </location>
</feature>
<dbReference type="RefSeq" id="XP_040877738.1">
    <property type="nucleotide sequence ID" value="XM_041022575.1"/>
</dbReference>
<feature type="region of interest" description="Disordered" evidence="3">
    <location>
        <begin position="29"/>
        <end position="55"/>
    </location>
</feature>
<dbReference type="InterPro" id="IPR017856">
    <property type="entry name" value="Integrase-like_N"/>
</dbReference>
<dbReference type="PANTHER" id="PTHR12532:SF0">
    <property type="entry name" value="TRANSLATIONAL ACTIVATOR OF CYTOCHROME C OXIDASE 1"/>
    <property type="match status" value="1"/>
</dbReference>
<dbReference type="HOGENOM" id="CLU_062974_1_2_1"/>
<dbReference type="InterPro" id="IPR026564">
    <property type="entry name" value="Transcrip_reg_TACO1-like_dom3"/>
</dbReference>
<dbReference type="EMBL" id="KL584841">
    <property type="protein sequence ID" value="KEQ60715.1"/>
    <property type="molecule type" value="Genomic_DNA"/>
</dbReference>
<evidence type="ECO:0000313" key="6">
    <source>
        <dbReference type="EMBL" id="KEQ60715.1"/>
    </source>
</evidence>
<evidence type="ECO:0000256" key="1">
    <source>
        <dbReference type="ARBA" id="ARBA00004173"/>
    </source>
</evidence>
<comment type="similarity">
    <text evidence="2">Belongs to the TACO1 family.</text>
</comment>
<dbReference type="InterPro" id="IPR049083">
    <property type="entry name" value="TACO1_YebC_N"/>
</dbReference>
<accession>A0A074VJ16</accession>
<proteinExistence type="inferred from homology"/>
<dbReference type="GeneID" id="63915948"/>
<dbReference type="Gene3D" id="3.30.70.980">
    <property type="match status" value="2"/>
</dbReference>
<dbReference type="Gene3D" id="1.10.10.200">
    <property type="match status" value="1"/>
</dbReference>
<comment type="subcellular location">
    <subcellularLocation>
        <location evidence="1">Mitochondrion</location>
    </subcellularLocation>
</comment>
<dbReference type="SUPFAM" id="SSF75625">
    <property type="entry name" value="YebC-like"/>
    <property type="match status" value="1"/>
</dbReference>
<keyword evidence="7" id="KW-1185">Reference proteome</keyword>
<dbReference type="PANTHER" id="PTHR12532">
    <property type="entry name" value="TRANSLATIONAL ACTIVATOR OF CYTOCHROME C OXIDASE 1"/>
    <property type="match status" value="1"/>
</dbReference>
<feature type="domain" description="TACO1/YebC-like N-terminal" evidence="5">
    <location>
        <begin position="39"/>
        <end position="109"/>
    </location>
</feature>
<name>A0A074VJ16_AURM1</name>
<gene>
    <name evidence="6" type="ORF">M437DRAFT_53718</name>
</gene>
<sequence>MQSFPTLAAPCRHAYRCLSRRATASRSFHQAAASQSGHSRWSKIKHDKAKADSSKNKARSVFAQEIATASKLFGGDPNFNPRLADLIVKANRSGFAKASIEAAIARGQGRSVNGAALETVTLEAMLPNNVGVVIDCETDSRLRTLADLRVIIKQHGGNATPTGYLFTKKGRIIFANKDGVGVDEVFEPALEAGALDVEEDGEGRVVVYTEPSDTKATGETLSAALSLDIASSEIISDANEDTKVALSNAEATQELIKFADAIQDKENGVQGIYMNVAQGTLEEGAWAELQSRITA</sequence>
<dbReference type="InterPro" id="IPR002876">
    <property type="entry name" value="Transcrip_reg_TACO1-like"/>
</dbReference>
<dbReference type="FunFam" id="1.10.10.200:FF:000002">
    <property type="entry name" value="Probable transcriptional regulatory protein CLM62_37755"/>
    <property type="match status" value="1"/>
</dbReference>
<dbReference type="InterPro" id="IPR029072">
    <property type="entry name" value="YebC-like"/>
</dbReference>
<dbReference type="Pfam" id="PF20772">
    <property type="entry name" value="TACO1_YebC_N"/>
    <property type="match status" value="1"/>
</dbReference>
<evidence type="ECO:0000259" key="5">
    <source>
        <dbReference type="Pfam" id="PF20772"/>
    </source>
</evidence>
<reference evidence="6 7" key="1">
    <citation type="journal article" date="2014" name="BMC Genomics">
        <title>Genome sequencing of four Aureobasidium pullulans varieties: biotechnological potential, stress tolerance, and description of new species.</title>
        <authorList>
            <person name="Gostin Ar C."/>
            <person name="Ohm R.A."/>
            <person name="Kogej T."/>
            <person name="Sonjak S."/>
            <person name="Turk M."/>
            <person name="Zajc J."/>
            <person name="Zalar P."/>
            <person name="Grube M."/>
            <person name="Sun H."/>
            <person name="Han J."/>
            <person name="Sharma A."/>
            <person name="Chiniquy J."/>
            <person name="Ngan C.Y."/>
            <person name="Lipzen A."/>
            <person name="Barry K."/>
            <person name="Grigoriev I.V."/>
            <person name="Gunde-Cimerman N."/>
        </authorList>
    </citation>
    <scope>NUCLEOTIDE SEQUENCE [LARGE SCALE GENOMIC DNA]</scope>
    <source>
        <strain evidence="6 7">CBS 110374</strain>
    </source>
</reference>
<evidence type="ECO:0000259" key="4">
    <source>
        <dbReference type="Pfam" id="PF01709"/>
    </source>
</evidence>
<dbReference type="Pfam" id="PF01709">
    <property type="entry name" value="Transcrip_reg"/>
    <property type="match status" value="1"/>
</dbReference>
<evidence type="ECO:0000313" key="7">
    <source>
        <dbReference type="Proteomes" id="UP000030672"/>
    </source>
</evidence>
<dbReference type="STRING" id="1043003.A0A074VJ16"/>
<dbReference type="GO" id="GO:0005739">
    <property type="term" value="C:mitochondrion"/>
    <property type="evidence" value="ECO:0007669"/>
    <property type="project" value="UniProtKB-SubCell"/>
</dbReference>